<keyword evidence="4 7" id="KW-0418">Kinase</keyword>
<evidence type="ECO:0000313" key="7">
    <source>
        <dbReference type="EMBL" id="MPN09608.1"/>
    </source>
</evidence>
<dbReference type="SUPFAM" id="SSF52540">
    <property type="entry name" value="P-loop containing nucleoside triphosphate hydrolases"/>
    <property type="match status" value="1"/>
</dbReference>
<proteinExistence type="inferred from homology"/>
<dbReference type="HAMAP" id="MF_00109">
    <property type="entry name" value="Shikimate_kinase"/>
    <property type="match status" value="1"/>
</dbReference>
<dbReference type="Gene3D" id="3.40.50.300">
    <property type="entry name" value="P-loop containing nucleotide triphosphate hydrolases"/>
    <property type="match status" value="1"/>
</dbReference>
<dbReference type="CDD" id="cd00464">
    <property type="entry name" value="SK"/>
    <property type="match status" value="1"/>
</dbReference>
<dbReference type="GO" id="GO:0005829">
    <property type="term" value="C:cytosol"/>
    <property type="evidence" value="ECO:0007669"/>
    <property type="project" value="TreeGrafter"/>
</dbReference>
<dbReference type="Pfam" id="PF01202">
    <property type="entry name" value="SKI"/>
    <property type="match status" value="1"/>
</dbReference>
<comment type="caution">
    <text evidence="7">The sequence shown here is derived from an EMBL/GenBank/DDBJ whole genome shotgun (WGS) entry which is preliminary data.</text>
</comment>
<dbReference type="InterPro" id="IPR031322">
    <property type="entry name" value="Shikimate/glucono_kinase"/>
</dbReference>
<reference evidence="7" key="1">
    <citation type="submission" date="2019-08" db="EMBL/GenBank/DDBJ databases">
        <authorList>
            <person name="Kucharzyk K."/>
            <person name="Murdoch R.W."/>
            <person name="Higgins S."/>
            <person name="Loffler F."/>
        </authorList>
    </citation>
    <scope>NUCLEOTIDE SEQUENCE</scope>
</reference>
<name>A0A645F5H3_9ZZZZ</name>
<organism evidence="7">
    <name type="scientific">bioreactor metagenome</name>
    <dbReference type="NCBI Taxonomy" id="1076179"/>
    <lineage>
        <taxon>unclassified sequences</taxon>
        <taxon>metagenomes</taxon>
        <taxon>ecological metagenomes</taxon>
    </lineage>
</organism>
<evidence type="ECO:0000256" key="4">
    <source>
        <dbReference type="ARBA" id="ARBA00022777"/>
    </source>
</evidence>
<dbReference type="InterPro" id="IPR000623">
    <property type="entry name" value="Shikimate_kinase/TSH1"/>
</dbReference>
<keyword evidence="5" id="KW-0067">ATP-binding</keyword>
<evidence type="ECO:0000256" key="1">
    <source>
        <dbReference type="ARBA" id="ARBA00022605"/>
    </source>
</evidence>
<keyword evidence="2 7" id="KW-0808">Transferase</keyword>
<evidence type="ECO:0000256" key="2">
    <source>
        <dbReference type="ARBA" id="ARBA00022679"/>
    </source>
</evidence>
<keyword evidence="6" id="KW-0057">Aromatic amino acid biosynthesis</keyword>
<dbReference type="EC" id="2.7.1.71" evidence="7"/>
<dbReference type="PANTHER" id="PTHR21087:SF16">
    <property type="entry name" value="SHIKIMATE KINASE 1, CHLOROPLASTIC"/>
    <property type="match status" value="1"/>
</dbReference>
<sequence>MQRIFLVGYMGSGKTTMGKLLAQQLGLSFLDLDAYIEGKHHRTISQIFDKEGESGFREIEKKCLHEVADFENVVVATGGGAPCFFDNMTYMNQKGITLYLKMTINQLSKRLSSSKAGVRPLIANKNKEELYQFISEGLAKREDFYLMARHVISGSDEEIIRQIKNFNP</sequence>
<evidence type="ECO:0000256" key="6">
    <source>
        <dbReference type="ARBA" id="ARBA00023141"/>
    </source>
</evidence>
<dbReference type="NCBIfam" id="NF010555">
    <property type="entry name" value="PRK13949.1"/>
    <property type="match status" value="1"/>
</dbReference>
<gene>
    <name evidence="7" type="primary">aroK_33</name>
    <name evidence="7" type="ORF">SDC9_156899</name>
</gene>
<dbReference type="GO" id="GO:0008652">
    <property type="term" value="P:amino acid biosynthetic process"/>
    <property type="evidence" value="ECO:0007669"/>
    <property type="project" value="UniProtKB-KW"/>
</dbReference>
<dbReference type="GO" id="GO:0009073">
    <property type="term" value="P:aromatic amino acid family biosynthetic process"/>
    <property type="evidence" value="ECO:0007669"/>
    <property type="project" value="UniProtKB-KW"/>
</dbReference>
<dbReference type="PRINTS" id="PR01100">
    <property type="entry name" value="SHIKIMTKNASE"/>
</dbReference>
<accession>A0A645F5H3</accession>
<keyword evidence="1" id="KW-0028">Amino-acid biosynthesis</keyword>
<dbReference type="EMBL" id="VSSQ01055726">
    <property type="protein sequence ID" value="MPN09608.1"/>
    <property type="molecule type" value="Genomic_DNA"/>
</dbReference>
<dbReference type="PANTHER" id="PTHR21087">
    <property type="entry name" value="SHIKIMATE KINASE"/>
    <property type="match status" value="1"/>
</dbReference>
<protein>
    <submittedName>
        <fullName evidence="7">Shikimate kinase</fullName>
        <ecNumber evidence="7">2.7.1.71</ecNumber>
    </submittedName>
</protein>
<dbReference type="GO" id="GO:0004765">
    <property type="term" value="F:shikimate kinase activity"/>
    <property type="evidence" value="ECO:0007669"/>
    <property type="project" value="UniProtKB-EC"/>
</dbReference>
<dbReference type="AlphaFoldDB" id="A0A645F5H3"/>
<dbReference type="InterPro" id="IPR027417">
    <property type="entry name" value="P-loop_NTPase"/>
</dbReference>
<dbReference type="GO" id="GO:0005524">
    <property type="term" value="F:ATP binding"/>
    <property type="evidence" value="ECO:0007669"/>
    <property type="project" value="UniProtKB-KW"/>
</dbReference>
<evidence type="ECO:0000256" key="3">
    <source>
        <dbReference type="ARBA" id="ARBA00022741"/>
    </source>
</evidence>
<keyword evidence="3" id="KW-0547">Nucleotide-binding</keyword>
<evidence type="ECO:0000256" key="5">
    <source>
        <dbReference type="ARBA" id="ARBA00022840"/>
    </source>
</evidence>